<evidence type="ECO:0000313" key="2">
    <source>
        <dbReference type="EMBL" id="WDE10511.1"/>
    </source>
</evidence>
<sequence>MNTEIRVMSVEQLKQLIDLMCTEKVLWEKHYGQYDVSESVMAINAFHAVCHVIDAPDIEGFMRQLRQQVTAHQYNLSPEMDGSYSGGRGTWGNCLSSVEYLLHEQASFQRLKWQLRRDIVLIRIGVFALWSNWRLWLVMSCLFTLAWLAIV</sequence>
<gene>
    <name evidence="2" type="ORF">H3N35_19920</name>
</gene>
<keyword evidence="1" id="KW-0472">Membrane</keyword>
<dbReference type="Proteomes" id="UP001215231">
    <property type="component" value="Chromosome"/>
</dbReference>
<keyword evidence="1" id="KW-0812">Transmembrane</keyword>
<reference evidence="2 3" key="1">
    <citation type="journal article" date="2022" name="Mar. Drugs">
        <title>Bioassay-Guided Fractionation Leads to the Detection of Cholic Acid Generated by the Rare Thalassomonas sp.</title>
        <authorList>
            <person name="Pheiffer F."/>
            <person name="Schneider Y.K."/>
            <person name="Hansen E.H."/>
            <person name="Andersen J.H."/>
            <person name="Isaksson J."/>
            <person name="Busche T."/>
            <person name="R C."/>
            <person name="Kalinowski J."/>
            <person name="Zyl L.V."/>
            <person name="Trindade M."/>
        </authorList>
    </citation>
    <scope>NUCLEOTIDE SEQUENCE [LARGE SCALE GENOMIC DNA]</scope>
    <source>
        <strain evidence="2 3">A5K-61T</strain>
    </source>
</reference>
<evidence type="ECO:0000256" key="1">
    <source>
        <dbReference type="SAM" id="Phobius"/>
    </source>
</evidence>
<organism evidence="2 3">
    <name type="scientific">Thalassomonas haliotis</name>
    <dbReference type="NCBI Taxonomy" id="485448"/>
    <lineage>
        <taxon>Bacteria</taxon>
        <taxon>Pseudomonadati</taxon>
        <taxon>Pseudomonadota</taxon>
        <taxon>Gammaproteobacteria</taxon>
        <taxon>Alteromonadales</taxon>
        <taxon>Colwelliaceae</taxon>
        <taxon>Thalassomonas</taxon>
    </lineage>
</organism>
<dbReference type="EMBL" id="CP059693">
    <property type="protein sequence ID" value="WDE10511.1"/>
    <property type="molecule type" value="Genomic_DNA"/>
</dbReference>
<keyword evidence="1" id="KW-1133">Transmembrane helix</keyword>
<protein>
    <submittedName>
        <fullName evidence="2">Uncharacterized protein</fullName>
    </submittedName>
</protein>
<dbReference type="RefSeq" id="WP_274050548.1">
    <property type="nucleotide sequence ID" value="NZ_CP059693.1"/>
</dbReference>
<proteinExistence type="predicted"/>
<name>A0ABY7VAZ8_9GAMM</name>
<evidence type="ECO:0000313" key="3">
    <source>
        <dbReference type="Proteomes" id="UP001215231"/>
    </source>
</evidence>
<keyword evidence="3" id="KW-1185">Reference proteome</keyword>
<feature type="transmembrane region" description="Helical" evidence="1">
    <location>
        <begin position="120"/>
        <end position="150"/>
    </location>
</feature>
<accession>A0ABY7VAZ8</accession>